<comment type="caution">
    <text evidence="1">The sequence shown here is derived from an EMBL/GenBank/DDBJ whole genome shotgun (WGS) entry which is preliminary data.</text>
</comment>
<proteinExistence type="predicted"/>
<accession>A0A538TX18</accession>
<dbReference type="InterPro" id="IPR011990">
    <property type="entry name" value="TPR-like_helical_dom_sf"/>
</dbReference>
<dbReference type="Gene3D" id="1.25.40.10">
    <property type="entry name" value="Tetratricopeptide repeat domain"/>
    <property type="match status" value="1"/>
</dbReference>
<dbReference type="EMBL" id="VBOY01000014">
    <property type="protein sequence ID" value="TMQ68175.1"/>
    <property type="molecule type" value="Genomic_DNA"/>
</dbReference>
<organism evidence="1 2">
    <name type="scientific">Eiseniibacteriota bacterium</name>
    <dbReference type="NCBI Taxonomy" id="2212470"/>
    <lineage>
        <taxon>Bacteria</taxon>
        <taxon>Candidatus Eiseniibacteriota</taxon>
    </lineage>
</organism>
<dbReference type="Proteomes" id="UP000316609">
    <property type="component" value="Unassembled WGS sequence"/>
</dbReference>
<evidence type="ECO:0000313" key="2">
    <source>
        <dbReference type="Proteomes" id="UP000316609"/>
    </source>
</evidence>
<dbReference type="AlphaFoldDB" id="A0A538TX18"/>
<protein>
    <recommendedName>
        <fullName evidence="3">Tetratricopeptide repeat protein</fullName>
    </recommendedName>
</protein>
<dbReference type="SUPFAM" id="SSF48452">
    <property type="entry name" value="TPR-like"/>
    <property type="match status" value="1"/>
</dbReference>
<evidence type="ECO:0008006" key="3">
    <source>
        <dbReference type="Google" id="ProtNLM"/>
    </source>
</evidence>
<gene>
    <name evidence="1" type="ORF">E6K78_02280</name>
</gene>
<reference evidence="1 2" key="1">
    <citation type="journal article" date="2019" name="Nat. Microbiol.">
        <title>Mediterranean grassland soil C-N compound turnover is dependent on rainfall and depth, and is mediated by genomically divergent microorganisms.</title>
        <authorList>
            <person name="Diamond S."/>
            <person name="Andeer P.F."/>
            <person name="Li Z."/>
            <person name="Crits-Christoph A."/>
            <person name="Burstein D."/>
            <person name="Anantharaman K."/>
            <person name="Lane K.R."/>
            <person name="Thomas B.C."/>
            <person name="Pan C."/>
            <person name="Northen T.R."/>
            <person name="Banfield J.F."/>
        </authorList>
    </citation>
    <scope>NUCLEOTIDE SEQUENCE [LARGE SCALE GENOMIC DNA]</scope>
    <source>
        <strain evidence="1">WS_8</strain>
    </source>
</reference>
<name>A0A538TX18_UNCEI</name>
<sequence>MARWHVTCGTCAFEAWIGAHDETLDAWCEACQHATELPAAATLAQCPRCDAALTTGAPAFEELFGDLQNVCAVLGAWAGDPAPLRSLLPDRPRFLADWTPPAAVPSDPFEIQASLEALEHGWFADAGSRLAALLEGRRSDPSSARLWLARATAAWRLSDPAAAETYLAHALEADPQARNARLDRGVLRARRGDWSLAREDFAHAGDGHEARWNRAALEVAEAVTKARGMPEPERLRAARDEAPPPSAYWSDHTLGRLLVTMVIERALARGAASTTEDEETLREAARELEFDTFWDRALVVYGCAALGMANDLEAVAAPLARELIARLSAQPFAQGEVGGFLALALEAAQAAVQERMPRRARAAVAPLLARHDLIHFRIPCRSCRLGTIGVDMCEEREEDALA</sequence>
<evidence type="ECO:0000313" key="1">
    <source>
        <dbReference type="EMBL" id="TMQ68175.1"/>
    </source>
</evidence>